<feature type="domain" description="Type II/III secretion system secretin-like" evidence="3">
    <location>
        <begin position="268"/>
        <end position="419"/>
    </location>
</feature>
<dbReference type="EMBL" id="JARESE010000028">
    <property type="protein sequence ID" value="MDE8651895.1"/>
    <property type="molecule type" value="Genomic_DNA"/>
</dbReference>
<keyword evidence="5" id="KW-1185">Reference proteome</keyword>
<dbReference type="PANTHER" id="PTHR30332:SF17">
    <property type="entry name" value="TYPE IV PILIATION SYSTEM PROTEIN DR_0774-RELATED"/>
    <property type="match status" value="1"/>
</dbReference>
<dbReference type="RefSeq" id="WP_275227977.1">
    <property type="nucleotide sequence ID" value="NZ_JARESE010000028.1"/>
</dbReference>
<dbReference type="Proteomes" id="UP001216253">
    <property type="component" value="Unassembled WGS sequence"/>
</dbReference>
<accession>A0ABT5WPB9</accession>
<feature type="region of interest" description="Disordered" evidence="2">
    <location>
        <begin position="429"/>
        <end position="452"/>
    </location>
</feature>
<feature type="region of interest" description="Disordered" evidence="2">
    <location>
        <begin position="95"/>
        <end position="121"/>
    </location>
</feature>
<comment type="caution">
    <text evidence="4">The sequence shown here is derived from an EMBL/GenBank/DDBJ whole genome shotgun (WGS) entry which is preliminary data.</text>
</comment>
<evidence type="ECO:0000259" key="3">
    <source>
        <dbReference type="Pfam" id="PF00263"/>
    </source>
</evidence>
<comment type="similarity">
    <text evidence="1">Belongs to the bacterial secretin family.</text>
</comment>
<dbReference type="InterPro" id="IPR050810">
    <property type="entry name" value="Bact_Secretion_Sys_Channel"/>
</dbReference>
<dbReference type="InterPro" id="IPR004846">
    <property type="entry name" value="T2SS/T3SS_dom"/>
</dbReference>
<reference evidence="4 5" key="1">
    <citation type="submission" date="2023-03" db="EMBL/GenBank/DDBJ databases">
        <title>NovoSphingobium album sp. nov. isolated from polycyclic aromatic hydrocarbons- and heavy-metal polluted soil.</title>
        <authorList>
            <person name="Liu Z."/>
            <person name="Wang K."/>
        </authorList>
    </citation>
    <scope>NUCLEOTIDE SEQUENCE [LARGE SCALE GENOMIC DNA]</scope>
    <source>
        <strain evidence="4 5">H3SJ31-1</strain>
    </source>
</reference>
<feature type="compositionally biased region" description="Low complexity" evidence="2">
    <location>
        <begin position="109"/>
        <end position="121"/>
    </location>
</feature>
<gene>
    <name evidence="4" type="ORF">PYV00_09200</name>
</gene>
<name>A0ABT5WPB9_9SPHN</name>
<evidence type="ECO:0000256" key="2">
    <source>
        <dbReference type="SAM" id="MobiDB-lite"/>
    </source>
</evidence>
<sequence length="452" mass="47068">MPEGSGPVRVQLDSMPTGALVTMLMRDVLGVPYVIAPDVLTDRKALSVNLVMPRDDLPVAIARFLRSIGLVVDLQGGTVFVSRKPMSGALYPSPSMPSSAPVNFGGSPTGSPLLPSSPSSPAVTAVADEPLPVVAVIEPAHRSPMELAEVVRSVLPSVSVAAREASEPRGGQVADRFAPSSLVLSGRKADVSLAMELIRSIDRPRPSVSIRAVLFEVRTSRSRGSALSLLADVLGGRISLSSFAGQAGGDQFLKIATGGLSAVVSAVRGDGRFEVVAEPSLSAVSGSTATINSGSQVPTIGEVTYTDNGQPVRSVVYRDSGVSLTVSPTVRKGEIELRVTQERSSFVRTSTGVDETPTLNKSSASSVVAMLPGETVAIAGLDERSDENNRQGLFGGLLGSRRHDKMASQLLLLVQADIVRDDRGATTGVQLLGEDNDDETASDVSPEPRVGV</sequence>
<dbReference type="PANTHER" id="PTHR30332">
    <property type="entry name" value="PROBABLE GENERAL SECRETION PATHWAY PROTEIN D"/>
    <property type="match status" value="1"/>
</dbReference>
<dbReference type="Pfam" id="PF00263">
    <property type="entry name" value="Secretin"/>
    <property type="match status" value="1"/>
</dbReference>
<organism evidence="4 5">
    <name type="scientific">Novosphingobium album</name>
    <name type="common">ex Liu et al. 2023</name>
    <dbReference type="NCBI Taxonomy" id="3031130"/>
    <lineage>
        <taxon>Bacteria</taxon>
        <taxon>Pseudomonadati</taxon>
        <taxon>Pseudomonadota</taxon>
        <taxon>Alphaproteobacteria</taxon>
        <taxon>Sphingomonadales</taxon>
        <taxon>Sphingomonadaceae</taxon>
        <taxon>Novosphingobium</taxon>
    </lineage>
</organism>
<evidence type="ECO:0000313" key="4">
    <source>
        <dbReference type="EMBL" id="MDE8651895.1"/>
    </source>
</evidence>
<evidence type="ECO:0000256" key="1">
    <source>
        <dbReference type="RuleBase" id="RU004003"/>
    </source>
</evidence>
<protein>
    <recommendedName>
        <fullName evidence="3">Type II/III secretion system secretin-like domain-containing protein</fullName>
    </recommendedName>
</protein>
<evidence type="ECO:0000313" key="5">
    <source>
        <dbReference type="Proteomes" id="UP001216253"/>
    </source>
</evidence>
<proteinExistence type="inferred from homology"/>